<dbReference type="SMART" id="SM00062">
    <property type="entry name" value="PBPb"/>
    <property type="match status" value="1"/>
</dbReference>
<gene>
    <name evidence="2" type="ORF">SAMN06296036_121123</name>
</gene>
<dbReference type="Gene3D" id="3.40.190.10">
    <property type="entry name" value="Periplasmic binding protein-like II"/>
    <property type="match status" value="2"/>
</dbReference>
<proteinExistence type="predicted"/>
<dbReference type="EMBL" id="FWZT01000021">
    <property type="protein sequence ID" value="SMF63224.1"/>
    <property type="molecule type" value="Genomic_DNA"/>
</dbReference>
<dbReference type="OrthoDB" id="5416480at2"/>
<reference evidence="3" key="1">
    <citation type="submission" date="2017-04" db="EMBL/GenBank/DDBJ databases">
        <authorList>
            <person name="Varghese N."/>
            <person name="Submissions S."/>
        </authorList>
    </citation>
    <scope>NUCLEOTIDE SEQUENCE [LARGE SCALE GENOMIC DNA]</scope>
    <source>
        <strain evidence="3">RKEM611</strain>
    </source>
</reference>
<organism evidence="2 3">
    <name type="scientific">Pseudobacteriovorax antillogorgiicola</name>
    <dbReference type="NCBI Taxonomy" id="1513793"/>
    <lineage>
        <taxon>Bacteria</taxon>
        <taxon>Pseudomonadati</taxon>
        <taxon>Bdellovibrionota</taxon>
        <taxon>Oligoflexia</taxon>
        <taxon>Oligoflexales</taxon>
        <taxon>Pseudobacteriovoracaceae</taxon>
        <taxon>Pseudobacteriovorax</taxon>
    </lineage>
</organism>
<evidence type="ECO:0000313" key="2">
    <source>
        <dbReference type="EMBL" id="SMF63224.1"/>
    </source>
</evidence>
<protein>
    <submittedName>
        <fullName evidence="2">ABC-type amino acid transport substrate-binding protein</fullName>
    </submittedName>
</protein>
<evidence type="ECO:0000313" key="3">
    <source>
        <dbReference type="Proteomes" id="UP000192907"/>
    </source>
</evidence>
<feature type="domain" description="Solute-binding protein family 3/N-terminal" evidence="1">
    <location>
        <begin position="22"/>
        <end position="237"/>
    </location>
</feature>
<dbReference type="SUPFAM" id="SSF53850">
    <property type="entry name" value="Periplasmic binding protein-like II"/>
    <property type="match status" value="1"/>
</dbReference>
<accession>A0A1Y6CME9</accession>
<dbReference type="RefSeq" id="WP_132323242.1">
    <property type="nucleotide sequence ID" value="NZ_FWZT01000021.1"/>
</dbReference>
<name>A0A1Y6CME9_9BACT</name>
<dbReference type="STRING" id="1513793.SAMN06296036_121123"/>
<dbReference type="AlphaFoldDB" id="A0A1Y6CME9"/>
<dbReference type="Proteomes" id="UP000192907">
    <property type="component" value="Unassembled WGS sequence"/>
</dbReference>
<sequence length="238" mass="27056">MIRLGIILWLALLVPPLYGKKTLTVGVETIDYLPYYGLINKTYTGFMRDLFDSFAQKHGYTLTYQAMSVTGLFKSISEGKIDIKVPDNKNWGTDIKKNSKILYSKPIVQATEGVLVKEEFSGKLPAKISTVKGFTAYAILDHIKRNEVVLDESSKMKGIIKKVLSGRSDGAYVEARVARSILRKMGMSGRELYLSEVYPKDVHPFVASFPPRNKDIHDQFNEFLKSPEAQKIYEKWQF</sequence>
<dbReference type="InterPro" id="IPR001638">
    <property type="entry name" value="Solute-binding_3/MltF_N"/>
</dbReference>
<evidence type="ECO:0000259" key="1">
    <source>
        <dbReference type="SMART" id="SM00062"/>
    </source>
</evidence>
<keyword evidence="3" id="KW-1185">Reference proteome</keyword>
<dbReference type="Pfam" id="PF00497">
    <property type="entry name" value="SBP_bac_3"/>
    <property type="match status" value="1"/>
</dbReference>